<reference evidence="1 2" key="1">
    <citation type="journal article" date="2018" name="Int. J. Syst. Evol. Microbiol.">
        <title>Planococcus salinus sp. nov., a moderately halophilic bacterium isolated from a saline-alkali soil.</title>
        <authorList>
            <person name="Gan L."/>
        </authorList>
    </citation>
    <scope>NUCLEOTIDE SEQUENCE [LARGE SCALE GENOMIC DNA]</scope>
    <source>
        <strain evidence="1 2">LCB217</strain>
    </source>
</reference>
<sequence>MELFCVEEKKSGNGRFAPAGVRRSGEAAYLQPHSQSGLRPEGQTIGAGKEKRKWSFCSDRRKTIWRSGMFSAAQPEWLTTRGADHWSWTRKAEMVVLPRQA</sequence>
<accession>A0A3M8PCJ4</accession>
<name>A0A3M8PCJ4_9BACL</name>
<organism evidence="1 2">
    <name type="scientific">Planococcus salinus</name>
    <dbReference type="NCBI Taxonomy" id="1848460"/>
    <lineage>
        <taxon>Bacteria</taxon>
        <taxon>Bacillati</taxon>
        <taxon>Bacillota</taxon>
        <taxon>Bacilli</taxon>
        <taxon>Bacillales</taxon>
        <taxon>Caryophanaceae</taxon>
        <taxon>Planococcus</taxon>
    </lineage>
</organism>
<gene>
    <name evidence="1" type="ORF">EEX84_00500</name>
</gene>
<proteinExistence type="predicted"/>
<evidence type="ECO:0000313" key="1">
    <source>
        <dbReference type="EMBL" id="RNF40870.1"/>
    </source>
</evidence>
<evidence type="ECO:0000313" key="2">
    <source>
        <dbReference type="Proteomes" id="UP000275473"/>
    </source>
</evidence>
<comment type="caution">
    <text evidence="1">The sequence shown here is derived from an EMBL/GenBank/DDBJ whole genome shotgun (WGS) entry which is preliminary data.</text>
</comment>
<dbReference type="AlphaFoldDB" id="A0A3M8PCJ4"/>
<dbReference type="Proteomes" id="UP000275473">
    <property type="component" value="Unassembled WGS sequence"/>
</dbReference>
<keyword evidence="2" id="KW-1185">Reference proteome</keyword>
<dbReference type="EMBL" id="RIAX01000001">
    <property type="protein sequence ID" value="RNF40870.1"/>
    <property type="molecule type" value="Genomic_DNA"/>
</dbReference>
<protein>
    <submittedName>
        <fullName evidence="1">Uncharacterized protein</fullName>
    </submittedName>
</protein>